<keyword evidence="2" id="KW-1185">Reference proteome</keyword>
<dbReference type="EMBL" id="JBHSCR010000036">
    <property type="protein sequence ID" value="MFC4349792.1"/>
    <property type="molecule type" value="Genomic_DNA"/>
</dbReference>
<dbReference type="Proteomes" id="UP001595776">
    <property type="component" value="Unassembled WGS sequence"/>
</dbReference>
<proteinExistence type="predicted"/>
<reference evidence="2" key="1">
    <citation type="journal article" date="2019" name="Int. J. Syst. Evol. Microbiol.">
        <title>The Global Catalogue of Microorganisms (GCM) 10K type strain sequencing project: providing services to taxonomists for standard genome sequencing and annotation.</title>
        <authorList>
            <consortium name="The Broad Institute Genomics Platform"/>
            <consortium name="The Broad Institute Genome Sequencing Center for Infectious Disease"/>
            <person name="Wu L."/>
            <person name="Ma J."/>
        </authorList>
    </citation>
    <scope>NUCLEOTIDE SEQUENCE [LARGE SCALE GENOMIC DNA]</scope>
    <source>
        <strain evidence="2">CGMCC 1.15304</strain>
    </source>
</reference>
<dbReference type="SUPFAM" id="SSF56784">
    <property type="entry name" value="HAD-like"/>
    <property type="match status" value="1"/>
</dbReference>
<name>A0ABV8UEU0_9PROT</name>
<evidence type="ECO:0000313" key="1">
    <source>
        <dbReference type="EMBL" id="MFC4349792.1"/>
    </source>
</evidence>
<dbReference type="GO" id="GO:0016787">
    <property type="term" value="F:hydrolase activity"/>
    <property type="evidence" value="ECO:0007669"/>
    <property type="project" value="UniProtKB-KW"/>
</dbReference>
<gene>
    <name evidence="1" type="ORF">ACFO5Q_18220</name>
</gene>
<dbReference type="Pfam" id="PF13419">
    <property type="entry name" value="HAD_2"/>
    <property type="match status" value="1"/>
</dbReference>
<dbReference type="NCBIfam" id="TIGR01549">
    <property type="entry name" value="HAD-SF-IA-v1"/>
    <property type="match status" value="1"/>
</dbReference>
<dbReference type="InterPro" id="IPR023198">
    <property type="entry name" value="PGP-like_dom2"/>
</dbReference>
<keyword evidence="1" id="KW-0378">Hydrolase</keyword>
<dbReference type="InterPro" id="IPR006439">
    <property type="entry name" value="HAD-SF_hydro_IA"/>
</dbReference>
<dbReference type="Gene3D" id="1.10.150.240">
    <property type="entry name" value="Putative phosphatase, domain 2"/>
    <property type="match status" value="1"/>
</dbReference>
<dbReference type="InterPro" id="IPR023214">
    <property type="entry name" value="HAD_sf"/>
</dbReference>
<dbReference type="InterPro" id="IPR050155">
    <property type="entry name" value="HAD-like_hydrolase_sf"/>
</dbReference>
<dbReference type="PANTHER" id="PTHR43434">
    <property type="entry name" value="PHOSPHOGLYCOLATE PHOSPHATASE"/>
    <property type="match status" value="1"/>
</dbReference>
<dbReference type="PANTHER" id="PTHR43434:SF24">
    <property type="entry name" value="HYDROLASE-RELATED"/>
    <property type="match status" value="1"/>
</dbReference>
<protein>
    <submittedName>
        <fullName evidence="1">HAD-IA family hydrolase</fullName>
    </submittedName>
</protein>
<accession>A0ABV8UEU0</accession>
<evidence type="ECO:0000313" key="2">
    <source>
        <dbReference type="Proteomes" id="UP001595776"/>
    </source>
</evidence>
<dbReference type="Gene3D" id="3.40.50.1000">
    <property type="entry name" value="HAD superfamily/HAD-like"/>
    <property type="match status" value="1"/>
</dbReference>
<dbReference type="SFLD" id="SFLDG01129">
    <property type="entry name" value="C1.5:_HAD__Beta-PGM__Phosphata"/>
    <property type="match status" value="1"/>
</dbReference>
<organism evidence="1 2">
    <name type="scientific">Kordiimonas lipolytica</name>
    <dbReference type="NCBI Taxonomy" id="1662421"/>
    <lineage>
        <taxon>Bacteria</taxon>
        <taxon>Pseudomonadati</taxon>
        <taxon>Pseudomonadota</taxon>
        <taxon>Alphaproteobacteria</taxon>
        <taxon>Kordiimonadales</taxon>
        <taxon>Kordiimonadaceae</taxon>
        <taxon>Kordiimonas</taxon>
    </lineage>
</organism>
<dbReference type="SFLD" id="SFLDS00003">
    <property type="entry name" value="Haloacid_Dehalogenase"/>
    <property type="match status" value="1"/>
</dbReference>
<sequence>MSAANRLVIFDCDGTLVDSQHMIVGTMHDTFEELGLPILSDAEVRNIVGLSLVEAMAALLPEAERAFHEVAAEKYKANFYKRRVEQAAGPDPLYPGTLEVLEQLNGEGYVLGVATGNSVRGLERVLKEHSIGHHFVTLQTADGHPSKPHPSMIHTAIVEAGSDAEQTVMIGDTSFDMMMAQNAPCGGIGVDWGYHHADELTGAGAAHVASSFYDIPKAVKALIG</sequence>
<dbReference type="InterPro" id="IPR041492">
    <property type="entry name" value="HAD_2"/>
</dbReference>
<dbReference type="RefSeq" id="WP_068144602.1">
    <property type="nucleotide sequence ID" value="NZ_JBHSCR010000036.1"/>
</dbReference>
<dbReference type="SFLD" id="SFLDG01135">
    <property type="entry name" value="C1.5.6:_HAD__Beta-PGM__Phospha"/>
    <property type="match status" value="1"/>
</dbReference>
<dbReference type="InterPro" id="IPR036412">
    <property type="entry name" value="HAD-like_sf"/>
</dbReference>
<comment type="caution">
    <text evidence="1">The sequence shown here is derived from an EMBL/GenBank/DDBJ whole genome shotgun (WGS) entry which is preliminary data.</text>
</comment>